<name>A0A6I5ZMZ7_9FIRM</name>
<accession>A0A6I5ZMZ7</accession>
<dbReference type="Proteomes" id="UP000425916">
    <property type="component" value="Chromosome"/>
</dbReference>
<organism evidence="1 2">
    <name type="scientific">Neomoorella glycerini</name>
    <dbReference type="NCBI Taxonomy" id="55779"/>
    <lineage>
        <taxon>Bacteria</taxon>
        <taxon>Bacillati</taxon>
        <taxon>Bacillota</taxon>
        <taxon>Clostridia</taxon>
        <taxon>Neomoorellales</taxon>
        <taxon>Neomoorellaceae</taxon>
        <taxon>Neomoorella</taxon>
    </lineage>
</organism>
<keyword evidence="2" id="KW-1185">Reference proteome</keyword>
<dbReference type="AlphaFoldDB" id="A0A6I5ZMZ7"/>
<sequence length="307" mass="35887">MSRIDVKVMKHNKYGKCLELTNGIVDLIITIDTGPRVVRYGFIGRENEFCEEVPITMLVGKEKWRLMGGHRLWHSPEVYPRTYSPDNEPVEWSEIEGGIKVSQRVEPWVQIKKEMEVTLVESSSKVKIVHHLTNKNAWPVELAVWALTVMAPGGFEIVPQPRQDKGFLPNRVIALWPYSRMNDPRVYWGERYILMKHDRAINNPFKFGIVNQDGWAAYLNHGNLFIKRFKHQVDARYPDYGVSYETYMNNYMLEMESLSPLTLLEPEATVSHVEEWELIGDVAVYFKDEIDAKDEDMLEEMMKKHIR</sequence>
<reference evidence="1 2" key="1">
    <citation type="submission" date="2019-11" db="EMBL/GenBank/DDBJ databases">
        <title>Genome sequence of Moorella glycerini DSM11254.</title>
        <authorList>
            <person name="Poehlein A."/>
            <person name="Boeer T."/>
            <person name="Daniel R."/>
        </authorList>
    </citation>
    <scope>NUCLEOTIDE SEQUENCE [LARGE SCALE GENOMIC DNA]</scope>
    <source>
        <strain evidence="1 2">DSM 11254</strain>
    </source>
</reference>
<dbReference type="RefSeq" id="WP_246187400.1">
    <property type="nucleotide sequence ID" value="NZ_CP046244.1"/>
</dbReference>
<gene>
    <name evidence="1" type="ORF">MGLY_05890</name>
</gene>
<protein>
    <recommendedName>
        <fullName evidence="3">DUF4380 domain-containing protein</fullName>
    </recommendedName>
</protein>
<evidence type="ECO:0000313" key="2">
    <source>
        <dbReference type="Proteomes" id="UP000425916"/>
    </source>
</evidence>
<proteinExistence type="predicted"/>
<evidence type="ECO:0000313" key="1">
    <source>
        <dbReference type="EMBL" id="QGP91262.1"/>
    </source>
</evidence>
<evidence type="ECO:0008006" key="3">
    <source>
        <dbReference type="Google" id="ProtNLM"/>
    </source>
</evidence>
<dbReference type="EMBL" id="CP046244">
    <property type="protein sequence ID" value="QGP91262.1"/>
    <property type="molecule type" value="Genomic_DNA"/>
</dbReference>